<organism evidence="1">
    <name type="scientific">Ignisphaera aggregans</name>
    <dbReference type="NCBI Taxonomy" id="334771"/>
    <lineage>
        <taxon>Archaea</taxon>
        <taxon>Thermoproteota</taxon>
        <taxon>Thermoprotei</taxon>
        <taxon>Desulfurococcales</taxon>
        <taxon>Desulfurococcaceae</taxon>
        <taxon>Ignisphaera</taxon>
    </lineage>
</organism>
<gene>
    <name evidence="1" type="ORF">ENO26_00315</name>
</gene>
<sequence>MSIKLCSPLIMTTRGAKVMSVVWSKGNGLGIQFKVKSAKYHGAILNPSMLLSVFTFKDGKGVRRIQSCGDCYD</sequence>
<protein>
    <submittedName>
        <fullName evidence="1">Uncharacterized protein</fullName>
    </submittedName>
</protein>
<name>A0A7J2TZT0_9CREN</name>
<proteinExistence type="predicted"/>
<dbReference type="EMBL" id="DSEU01000001">
    <property type="protein sequence ID" value="HEM66021.1"/>
    <property type="molecule type" value="Genomic_DNA"/>
</dbReference>
<dbReference type="AlphaFoldDB" id="A0A7J2TZT0"/>
<reference evidence="1" key="1">
    <citation type="journal article" date="2020" name="mSystems">
        <title>Genome- and Community-Level Interaction Insights into Carbon Utilization and Element Cycling Functions of Hydrothermarchaeota in Hydrothermal Sediment.</title>
        <authorList>
            <person name="Zhou Z."/>
            <person name="Liu Y."/>
            <person name="Xu W."/>
            <person name="Pan J."/>
            <person name="Luo Z.H."/>
            <person name="Li M."/>
        </authorList>
    </citation>
    <scope>NUCLEOTIDE SEQUENCE [LARGE SCALE GENOMIC DNA]</scope>
    <source>
        <strain evidence="1">SpSt-125</strain>
    </source>
</reference>
<accession>A0A7J2TZT0</accession>
<comment type="caution">
    <text evidence="1">The sequence shown here is derived from an EMBL/GenBank/DDBJ whole genome shotgun (WGS) entry which is preliminary data.</text>
</comment>
<evidence type="ECO:0000313" key="1">
    <source>
        <dbReference type="EMBL" id="HEM66021.1"/>
    </source>
</evidence>